<dbReference type="Pfam" id="PF13419">
    <property type="entry name" value="HAD_2"/>
    <property type="match status" value="1"/>
</dbReference>
<evidence type="ECO:0000313" key="1">
    <source>
        <dbReference type="EMBL" id="QFQ11668.1"/>
    </source>
</evidence>
<protein>
    <submittedName>
        <fullName evidence="1">HAD family hydrolase</fullName>
    </submittedName>
</protein>
<dbReference type="InterPro" id="IPR036412">
    <property type="entry name" value="HAD-like_sf"/>
</dbReference>
<dbReference type="EMBL" id="CP033459">
    <property type="protein sequence ID" value="QFQ11668.1"/>
    <property type="molecule type" value="Genomic_DNA"/>
</dbReference>
<dbReference type="InterPro" id="IPR041492">
    <property type="entry name" value="HAD_2"/>
</dbReference>
<dbReference type="InterPro" id="IPR006439">
    <property type="entry name" value="HAD-SF_hydro_IA"/>
</dbReference>
<keyword evidence="1" id="KW-0378">Hydrolase</keyword>
<dbReference type="OrthoDB" id="9797743at2"/>
<dbReference type="CDD" id="cd07505">
    <property type="entry name" value="HAD_BPGM-like"/>
    <property type="match status" value="1"/>
</dbReference>
<dbReference type="SFLD" id="SFLDG01129">
    <property type="entry name" value="C1.5:_HAD__Beta-PGM__Phosphata"/>
    <property type="match status" value="1"/>
</dbReference>
<dbReference type="SFLD" id="SFLDS00003">
    <property type="entry name" value="Haloacid_Dehalogenase"/>
    <property type="match status" value="1"/>
</dbReference>
<dbReference type="Gene3D" id="3.40.50.1000">
    <property type="entry name" value="HAD superfamily/HAD-like"/>
    <property type="match status" value="1"/>
</dbReference>
<dbReference type="PANTHER" id="PTHR43481">
    <property type="entry name" value="FRUCTOSE-1-PHOSPHATE PHOSPHATASE"/>
    <property type="match status" value="1"/>
</dbReference>
<dbReference type="InterPro" id="IPR023198">
    <property type="entry name" value="PGP-like_dom2"/>
</dbReference>
<dbReference type="Proteomes" id="UP000249375">
    <property type="component" value="Chromosome"/>
</dbReference>
<gene>
    <name evidence="1" type="ORF">C7Y71_000730</name>
</gene>
<dbReference type="InterPro" id="IPR023214">
    <property type="entry name" value="HAD_sf"/>
</dbReference>
<dbReference type="GO" id="GO:0050308">
    <property type="term" value="F:sugar-phosphatase activity"/>
    <property type="evidence" value="ECO:0007669"/>
    <property type="project" value="TreeGrafter"/>
</dbReference>
<sequence>MAALFDLDGVLIDTESQYSVFWTEIGNHYVPKEPTFANDIKGHSLVSIFDKYFPTTELQEEIKKHLLAFEKKMHFPFMKGAEEVVRMMKGKGTKTAVVTSSDKDKMSCVYHEHPNMPLLFDRIFTTEDSGRSKPAPDCYLNAANFFETDIKKCVIFEDSLNGLISAKNSGGMVVGLTTTLPKNIVSQYSDIVINNLSEVVNNVGFWDKINKLAEKYL</sequence>
<evidence type="ECO:0000313" key="2">
    <source>
        <dbReference type="Proteomes" id="UP000249375"/>
    </source>
</evidence>
<reference evidence="1 2" key="1">
    <citation type="submission" date="2018-11" db="EMBL/GenBank/DDBJ databases">
        <authorList>
            <person name="Na S.W."/>
            <person name="Baik M."/>
        </authorList>
    </citation>
    <scope>NUCLEOTIDE SEQUENCE [LARGE SCALE GENOMIC DNA]</scope>
    <source>
        <strain evidence="1 2">E39</strain>
    </source>
</reference>
<dbReference type="InterPro" id="IPR051806">
    <property type="entry name" value="HAD-like_SPP"/>
</dbReference>
<dbReference type="NCBIfam" id="TIGR01509">
    <property type="entry name" value="HAD-SF-IA-v3"/>
    <property type="match status" value="1"/>
</dbReference>
<dbReference type="RefSeq" id="WP_111898731.1">
    <property type="nucleotide sequence ID" value="NZ_CP033459.1"/>
</dbReference>
<dbReference type="SUPFAM" id="SSF56784">
    <property type="entry name" value="HAD-like"/>
    <property type="match status" value="1"/>
</dbReference>
<dbReference type="Gene3D" id="1.10.150.240">
    <property type="entry name" value="Putative phosphatase, domain 2"/>
    <property type="match status" value="1"/>
</dbReference>
<name>A0A5P8E445_9BACT</name>
<dbReference type="AlphaFoldDB" id="A0A5P8E445"/>
<keyword evidence="2" id="KW-1185">Reference proteome</keyword>
<dbReference type="PANTHER" id="PTHR43481:SF4">
    <property type="entry name" value="GLYCEROL-1-PHOSPHATE PHOSPHOHYDROLASE 1-RELATED"/>
    <property type="match status" value="1"/>
</dbReference>
<proteinExistence type="predicted"/>
<accession>A0A5P8E445</accession>
<organism evidence="1 2">
    <name type="scientific">Pseudoprevotella muciniphila</name>
    <dbReference type="NCBI Taxonomy" id="2133944"/>
    <lineage>
        <taxon>Bacteria</taxon>
        <taxon>Pseudomonadati</taxon>
        <taxon>Bacteroidota</taxon>
        <taxon>Bacteroidia</taxon>
        <taxon>Bacteroidales</taxon>
        <taxon>Prevotellaceae</taxon>
        <taxon>Pseudoprevotella</taxon>
    </lineage>
</organism>
<dbReference type="KEGG" id="alq:C7Y71_000730"/>